<evidence type="ECO:0000256" key="3">
    <source>
        <dbReference type="ARBA" id="ARBA00023125"/>
    </source>
</evidence>
<dbReference type="InterPro" id="IPR045076">
    <property type="entry name" value="MutS"/>
</dbReference>
<evidence type="ECO:0000259" key="4">
    <source>
        <dbReference type="PROSITE" id="PS00486"/>
    </source>
</evidence>
<dbReference type="InterPro" id="IPR036187">
    <property type="entry name" value="DNA_mismatch_repair_MutS_sf"/>
</dbReference>
<dbReference type="SUPFAM" id="SSF48334">
    <property type="entry name" value="DNA repair protein MutS, domain III"/>
    <property type="match status" value="1"/>
</dbReference>
<dbReference type="PANTHER" id="PTHR48466">
    <property type="entry name" value="OS10G0509000 PROTEIN-RELATED"/>
    <property type="match status" value="1"/>
</dbReference>
<dbReference type="InterPro" id="IPR007696">
    <property type="entry name" value="DNA_mismatch_repair_MutS_core"/>
</dbReference>
<keyword evidence="5" id="KW-0255">Endonuclease</keyword>
<dbReference type="GO" id="GO:0030983">
    <property type="term" value="F:mismatched DNA binding"/>
    <property type="evidence" value="ECO:0007669"/>
    <property type="project" value="InterPro"/>
</dbReference>
<dbReference type="Proteomes" id="UP000748308">
    <property type="component" value="Unassembled WGS sequence"/>
</dbReference>
<dbReference type="NCBIfam" id="TIGR01069">
    <property type="entry name" value="mutS2"/>
    <property type="match status" value="1"/>
</dbReference>
<organism evidence="5 6">
    <name type="scientific">Eiseniibacteriota bacterium</name>
    <dbReference type="NCBI Taxonomy" id="2212470"/>
    <lineage>
        <taxon>Bacteria</taxon>
        <taxon>Candidatus Eiseniibacteriota</taxon>
    </lineage>
</organism>
<dbReference type="Gene3D" id="3.40.50.300">
    <property type="entry name" value="P-loop containing nucleotide triphosphate hydrolases"/>
    <property type="match status" value="1"/>
</dbReference>
<dbReference type="PANTHER" id="PTHR48466:SF2">
    <property type="entry name" value="OS10G0509000 PROTEIN"/>
    <property type="match status" value="1"/>
</dbReference>
<dbReference type="PROSITE" id="PS00486">
    <property type="entry name" value="DNA_MISMATCH_REPAIR_2"/>
    <property type="match status" value="1"/>
</dbReference>
<sequence length="478" mass="51910">MSPHALEALEFERIRDLLTARAASEPGKERARALAPLSDPAAARLLSRATAEIRALRIESRGWPSLAFPDLRAELRRARVEGELLEAPELRGIARLLEVAAEVGAVFAAEGARGRHPLAAERAARLFADREFAARLERTLDPSGEVRDEASRELRALRRRLRSGRQELAARLERLSRGVGAPGEETLVTLRGGRYVLSVALSEKRRWPGIVHDRSASGRSVFLEPLEVVEQNNEIAEIEADERREVRRILLELTAWVREHAAALEETLQVLGELDEWNARATLARDLEASVPLLDESAAALRIVRGRHPLLFLAHGARVVPLELTMEGDRRGLIISGPNMGGKTVVLKAVGLIVLMALCGLHVPAAEGTIIPCVDAIFIDMGDEQSLASDLSTYGARLRRMRAMLAGAGARSLLLLDELGSGTDPEEGAALGEALLEEVGGRGAFCLVSTHHGAFKTFAAGSSRFRNAAMDYDPATLS</sequence>
<dbReference type="SUPFAM" id="SSF52540">
    <property type="entry name" value="P-loop containing nucleoside triphosphate hydrolases"/>
    <property type="match status" value="1"/>
</dbReference>
<dbReference type="GO" id="GO:0005524">
    <property type="term" value="F:ATP binding"/>
    <property type="evidence" value="ECO:0007669"/>
    <property type="project" value="UniProtKB-KW"/>
</dbReference>
<comment type="caution">
    <text evidence="5">The sequence shown here is derived from an EMBL/GenBank/DDBJ whole genome shotgun (WGS) entry which is preliminary data.</text>
</comment>
<evidence type="ECO:0000256" key="2">
    <source>
        <dbReference type="ARBA" id="ARBA00022840"/>
    </source>
</evidence>
<keyword evidence="3" id="KW-0238">DNA-binding</keyword>
<keyword evidence="5" id="KW-0540">Nuclease</keyword>
<reference evidence="5" key="1">
    <citation type="submission" date="2019-03" db="EMBL/GenBank/DDBJ databases">
        <title>Lake Tanganyika Metagenome-Assembled Genomes (MAGs).</title>
        <authorList>
            <person name="Tran P."/>
        </authorList>
    </citation>
    <scope>NUCLEOTIDE SEQUENCE</scope>
    <source>
        <strain evidence="5">M_DeepCast_400m_m2_100</strain>
    </source>
</reference>
<dbReference type="GO" id="GO:0004519">
    <property type="term" value="F:endonuclease activity"/>
    <property type="evidence" value="ECO:0007669"/>
    <property type="project" value="UniProtKB-KW"/>
</dbReference>
<dbReference type="GO" id="GO:0006298">
    <property type="term" value="P:mismatch repair"/>
    <property type="evidence" value="ECO:0007669"/>
    <property type="project" value="InterPro"/>
</dbReference>
<dbReference type="InterPro" id="IPR027417">
    <property type="entry name" value="P-loop_NTPase"/>
</dbReference>
<accession>A0A937X918</accession>
<protein>
    <submittedName>
        <fullName evidence="5">Endonuclease MutS2</fullName>
    </submittedName>
</protein>
<proteinExistence type="predicted"/>
<feature type="domain" description="DNA mismatch repair proteins mutS family" evidence="4">
    <location>
        <begin position="412"/>
        <end position="428"/>
    </location>
</feature>
<feature type="non-terminal residue" evidence="5">
    <location>
        <position position="478"/>
    </location>
</feature>
<dbReference type="SMART" id="SM00533">
    <property type="entry name" value="MUTSd"/>
    <property type="match status" value="1"/>
</dbReference>
<evidence type="ECO:0000313" key="6">
    <source>
        <dbReference type="Proteomes" id="UP000748308"/>
    </source>
</evidence>
<name>A0A937X918_UNCEI</name>
<keyword evidence="2" id="KW-0067">ATP-binding</keyword>
<dbReference type="Pfam" id="PF00488">
    <property type="entry name" value="MutS_V"/>
    <property type="match status" value="1"/>
</dbReference>
<dbReference type="AlphaFoldDB" id="A0A937X918"/>
<evidence type="ECO:0000256" key="1">
    <source>
        <dbReference type="ARBA" id="ARBA00022741"/>
    </source>
</evidence>
<keyword evidence="1" id="KW-0547">Nucleotide-binding</keyword>
<keyword evidence="5" id="KW-0378">Hydrolase</keyword>
<evidence type="ECO:0000313" key="5">
    <source>
        <dbReference type="EMBL" id="MBM3318143.1"/>
    </source>
</evidence>
<dbReference type="GO" id="GO:0140664">
    <property type="term" value="F:ATP-dependent DNA damage sensor activity"/>
    <property type="evidence" value="ECO:0007669"/>
    <property type="project" value="InterPro"/>
</dbReference>
<dbReference type="GO" id="GO:0045910">
    <property type="term" value="P:negative regulation of DNA recombination"/>
    <property type="evidence" value="ECO:0007669"/>
    <property type="project" value="InterPro"/>
</dbReference>
<dbReference type="GO" id="GO:0016887">
    <property type="term" value="F:ATP hydrolysis activity"/>
    <property type="evidence" value="ECO:0007669"/>
    <property type="project" value="InterPro"/>
</dbReference>
<gene>
    <name evidence="5" type="ORF">FJY75_09885</name>
</gene>
<dbReference type="SMART" id="SM00534">
    <property type="entry name" value="MUTSac"/>
    <property type="match status" value="1"/>
</dbReference>
<dbReference type="InterPro" id="IPR005747">
    <property type="entry name" value="MutS2"/>
</dbReference>
<dbReference type="InterPro" id="IPR000432">
    <property type="entry name" value="DNA_mismatch_repair_MutS_C"/>
</dbReference>
<dbReference type="EMBL" id="VGIY01000273">
    <property type="protein sequence ID" value="MBM3318143.1"/>
    <property type="molecule type" value="Genomic_DNA"/>
</dbReference>